<accession>A0ABX8YEA6</accession>
<protein>
    <submittedName>
        <fullName evidence="2">Uncharacterized protein</fullName>
    </submittedName>
</protein>
<feature type="coiled-coil region" evidence="1">
    <location>
        <begin position="220"/>
        <end position="257"/>
    </location>
</feature>
<organism evidence="2 3">
    <name type="scientific">Aneurinibacillus thermoaerophilus</name>
    <dbReference type="NCBI Taxonomy" id="143495"/>
    <lineage>
        <taxon>Bacteria</taxon>
        <taxon>Bacillati</taxon>
        <taxon>Bacillota</taxon>
        <taxon>Bacilli</taxon>
        <taxon>Bacillales</taxon>
        <taxon>Paenibacillaceae</taxon>
        <taxon>Aneurinibacillus group</taxon>
        <taxon>Aneurinibacillus</taxon>
    </lineage>
</organism>
<evidence type="ECO:0000256" key="1">
    <source>
        <dbReference type="SAM" id="Coils"/>
    </source>
</evidence>
<dbReference type="Proteomes" id="UP000826616">
    <property type="component" value="Chromosome"/>
</dbReference>
<name>A0ABX8YEA6_ANETH</name>
<dbReference type="GeneID" id="97140867"/>
<gene>
    <name evidence="2" type="ORF">K3F53_05750</name>
</gene>
<keyword evidence="1" id="KW-0175">Coiled coil</keyword>
<feature type="coiled-coil region" evidence="1">
    <location>
        <begin position="375"/>
        <end position="402"/>
    </location>
</feature>
<reference evidence="2 3" key="1">
    <citation type="submission" date="2021-08" db="EMBL/GenBank/DDBJ databases">
        <title>Complete genome sequence of the strain Aneurinibacillus thermoaerophilus CCM 8960.</title>
        <authorList>
            <person name="Musilova J."/>
            <person name="Kourilova X."/>
            <person name="Pernicova I."/>
            <person name="Bezdicek M."/>
            <person name="Lengerova M."/>
            <person name="Obruca S."/>
            <person name="Sedlar K."/>
        </authorList>
    </citation>
    <scope>NUCLEOTIDE SEQUENCE [LARGE SCALE GENOMIC DNA]</scope>
    <source>
        <strain evidence="2 3">CCM 8960</strain>
    </source>
</reference>
<dbReference type="RefSeq" id="WP_139184903.1">
    <property type="nucleotide sequence ID" value="NZ_CP080764.1"/>
</dbReference>
<evidence type="ECO:0000313" key="2">
    <source>
        <dbReference type="EMBL" id="QYY43715.1"/>
    </source>
</evidence>
<keyword evidence="3" id="KW-1185">Reference proteome</keyword>
<sequence length="405" mass="47867">MEKQAFAKALVSLSDTVARLLFALMDKSNVLELLSGKLSLTIEREAARASGWSRNELLLKLLIRLNQAVHNEKLSYITKEDFVQNTNFIVQQAIEELSKSDKEFQGETLLDLLVYEGEKIETIRREGEGIQETLCPDAQSIAIYVQRLLEPTGKTLPAFSAQRLREKLLPFALYVVFLWNEQLTSEETEARIQSFLRYWQEKKGIYDHLQKKMSEHTYAIELEERLLEQKTSNMKVLQRQLDQIAEERENIKAALMNRIPHDIQKFEGIFGGKAKVVWNRMVELAERREEEKDDAQEEEGLLRSLWHRIDTSISDAQMERETKRLAAKLVEEMVAMKKDIIRLPVYYMDRIKQIHDCDGKIQEIRRWRYQLEQEVEKHREKIQHHKVHRSTLEQQMKQWEKELFL</sequence>
<dbReference type="EMBL" id="CP080764">
    <property type="protein sequence ID" value="QYY43715.1"/>
    <property type="molecule type" value="Genomic_DNA"/>
</dbReference>
<evidence type="ECO:0000313" key="3">
    <source>
        <dbReference type="Proteomes" id="UP000826616"/>
    </source>
</evidence>
<proteinExistence type="predicted"/>